<evidence type="ECO:0000256" key="2">
    <source>
        <dbReference type="ARBA" id="ARBA00008773"/>
    </source>
</evidence>
<gene>
    <name evidence="14" type="ORF">BLS_003260</name>
</gene>
<dbReference type="Proteomes" id="UP000433883">
    <property type="component" value="Unassembled WGS sequence"/>
</dbReference>
<evidence type="ECO:0000313" key="15">
    <source>
        <dbReference type="Proteomes" id="UP000433883"/>
    </source>
</evidence>
<keyword evidence="3" id="KW-0134">Cell wall</keyword>
<proteinExistence type="inferred from homology"/>
<feature type="chain" id="PRO_5034238469" description="Probable beta-glucosidase btgE" evidence="13">
    <location>
        <begin position="20"/>
        <end position="673"/>
    </location>
</feature>
<dbReference type="GO" id="GO:0005576">
    <property type="term" value="C:extracellular region"/>
    <property type="evidence" value="ECO:0007669"/>
    <property type="project" value="TreeGrafter"/>
</dbReference>
<keyword evidence="5 13" id="KW-0732">Signal</keyword>
<comment type="similarity">
    <text evidence="2">Belongs to the glycosyl hydrolase 17 family.</text>
</comment>
<evidence type="ECO:0000256" key="10">
    <source>
        <dbReference type="ARBA" id="ARBA00041495"/>
    </source>
</evidence>
<dbReference type="PANTHER" id="PTHR16631">
    <property type="entry name" value="GLUCAN 1,3-BETA-GLUCOSIDASE"/>
    <property type="match status" value="1"/>
</dbReference>
<dbReference type="EMBL" id="WNWQ01000213">
    <property type="protein sequence ID" value="KAE9974179.1"/>
    <property type="molecule type" value="Genomic_DNA"/>
</dbReference>
<organism evidence="14 15">
    <name type="scientific">Venturia inaequalis</name>
    <name type="common">Apple scab fungus</name>
    <dbReference type="NCBI Taxonomy" id="5025"/>
    <lineage>
        <taxon>Eukaryota</taxon>
        <taxon>Fungi</taxon>
        <taxon>Dikarya</taxon>
        <taxon>Ascomycota</taxon>
        <taxon>Pezizomycotina</taxon>
        <taxon>Dothideomycetes</taxon>
        <taxon>Pleosporomycetidae</taxon>
        <taxon>Venturiales</taxon>
        <taxon>Venturiaceae</taxon>
        <taxon>Venturia</taxon>
    </lineage>
</organism>
<evidence type="ECO:0000256" key="3">
    <source>
        <dbReference type="ARBA" id="ARBA00022512"/>
    </source>
</evidence>
<evidence type="ECO:0000256" key="1">
    <source>
        <dbReference type="ARBA" id="ARBA00004191"/>
    </source>
</evidence>
<evidence type="ECO:0000256" key="4">
    <source>
        <dbReference type="ARBA" id="ARBA00022525"/>
    </source>
</evidence>
<dbReference type="GO" id="GO:0071555">
    <property type="term" value="P:cell wall organization"/>
    <property type="evidence" value="ECO:0007669"/>
    <property type="project" value="TreeGrafter"/>
</dbReference>
<feature type="signal peptide" evidence="13">
    <location>
        <begin position="1"/>
        <end position="19"/>
    </location>
</feature>
<evidence type="ECO:0000256" key="12">
    <source>
        <dbReference type="ARBA" id="ARBA00042762"/>
    </source>
</evidence>
<dbReference type="PANTHER" id="PTHR16631:SF24">
    <property type="entry name" value="FAMILY 17 GLUCOSIDASE SCW11-RELATED"/>
    <property type="match status" value="1"/>
</dbReference>
<evidence type="ECO:0000256" key="11">
    <source>
        <dbReference type="ARBA" id="ARBA00041516"/>
    </source>
</evidence>
<keyword evidence="7" id="KW-0326">Glycosidase</keyword>
<comment type="caution">
    <text evidence="14">The sequence shown here is derived from an EMBL/GenBank/DDBJ whole genome shotgun (WGS) entry which is preliminary data.</text>
</comment>
<evidence type="ECO:0000256" key="8">
    <source>
        <dbReference type="ARBA" id="ARBA00024983"/>
    </source>
</evidence>
<dbReference type="GO" id="GO:0009986">
    <property type="term" value="C:cell surface"/>
    <property type="evidence" value="ECO:0007669"/>
    <property type="project" value="TreeGrafter"/>
</dbReference>
<dbReference type="AlphaFoldDB" id="A0A8H3USW8"/>
<protein>
    <recommendedName>
        <fullName evidence="9">Probable beta-glucosidase btgE</fullName>
    </recommendedName>
    <alternativeName>
        <fullName evidence="10">Beta-D-glucoside glucohydrolase btgE</fullName>
    </alternativeName>
    <alternativeName>
        <fullName evidence="12">Cellobiase btgE</fullName>
    </alternativeName>
    <alternativeName>
        <fullName evidence="11">Gentiobiase btgE</fullName>
    </alternativeName>
</protein>
<accession>A0A8H3USW8</accession>
<reference evidence="14 15" key="1">
    <citation type="submission" date="2019-11" db="EMBL/GenBank/DDBJ databases">
        <title>Venturia inaequalis Genome Resource.</title>
        <authorList>
            <person name="Lichtner F.J."/>
        </authorList>
    </citation>
    <scope>NUCLEOTIDE SEQUENCE [LARGE SCALE GENOMIC DNA]</scope>
    <source>
        <strain evidence="14">Bline_iso_100314</strain>
    </source>
</reference>
<evidence type="ECO:0000256" key="5">
    <source>
        <dbReference type="ARBA" id="ARBA00022729"/>
    </source>
</evidence>
<evidence type="ECO:0000256" key="13">
    <source>
        <dbReference type="SAM" id="SignalP"/>
    </source>
</evidence>
<evidence type="ECO:0000256" key="9">
    <source>
        <dbReference type="ARBA" id="ARBA00039284"/>
    </source>
</evidence>
<keyword evidence="6" id="KW-0378">Hydrolase</keyword>
<comment type="function">
    <text evidence="8">Beta-glucosidases are one of a number of cellulolytic enzymes involved in the degradation of cellulosic biomass. Catalyzes the last step releasing glucose from the inhibitory cellobiose.</text>
</comment>
<evidence type="ECO:0000313" key="14">
    <source>
        <dbReference type="EMBL" id="KAE9974179.1"/>
    </source>
</evidence>
<comment type="subcellular location">
    <subcellularLocation>
        <location evidence="1">Secreted</location>
        <location evidence="1">Cell wall</location>
    </subcellularLocation>
</comment>
<dbReference type="InterPro" id="IPR050732">
    <property type="entry name" value="Beta-glucan_modifiers"/>
</dbReference>
<keyword evidence="4" id="KW-0964">Secreted</keyword>
<evidence type="ECO:0000256" key="7">
    <source>
        <dbReference type="ARBA" id="ARBA00023295"/>
    </source>
</evidence>
<evidence type="ECO:0000256" key="6">
    <source>
        <dbReference type="ARBA" id="ARBA00022801"/>
    </source>
</evidence>
<dbReference type="InterPro" id="IPR017853">
    <property type="entry name" value="GH"/>
</dbReference>
<dbReference type="GO" id="GO:0009277">
    <property type="term" value="C:fungal-type cell wall"/>
    <property type="evidence" value="ECO:0007669"/>
    <property type="project" value="TreeGrafter"/>
</dbReference>
<name>A0A8H3USW8_VENIN</name>
<dbReference type="SUPFAM" id="SSF51445">
    <property type="entry name" value="(Trans)glycosidases"/>
    <property type="match status" value="1"/>
</dbReference>
<dbReference type="GO" id="GO:0042973">
    <property type="term" value="F:glucan endo-1,3-beta-D-glucosidase activity"/>
    <property type="evidence" value="ECO:0007669"/>
    <property type="project" value="TreeGrafter"/>
</dbReference>
<sequence>MKAGLIAIAAGSLVGSVTALHEHHAKRAEYGYDYDMPAVSSSAPASAITSSTSSAPHYDYPVSSSSSSAYRMPSTPAKPVALSKSKSSSKLPNYTSSGTLVEPAEACLATSTMTVTVYVDDYTTPVKAVVPPTSLASSPVAPTIVAPTPVVTIFKTPGIYALPTVTVHLNKTITVVAKKTASLTSGTNTFGGYTTTVNGSSTITCPYIATETNSGKATEVISYTTTYCPSAGVYTPIVPTVTVHSTKTVVVYAVPTTYTPGDYTVPAATYTATAYDEVYVCPYEPVTTTKLTTMTTQHTTSVVTSVYSSKSTPAAPIVPDVYSSKSIPAAPIVLSSAAPSVYSSKSTPAAPVVPLPAAPSLYSSKSTPAASVASSVSPSAYVESSSSVVVASSSVYSSAKPSASAPAVKVNGKKWAMTYTPYNSAGQCKTASEVDVDVAAIQGKGFTTIRLYATDCSGLINIGASAKKYGMKLILGVFIKAAGIDDARPQIKEISAWGSGGNWDMVSMIVIGNEAIFNNYCSASALAAFIVEAKSTWSAAGYSGPCTTTEPLNKLQESAGALCSVIDVVAANIQPYFNSAIGSSEAGTFVSSQLALVAAVCPGKTAYNLESGWPSAGNSNGKAIASPSDQAVAIADIVEKAGDHSVIFSYDNDSWKASGSFGVEQYFGCAKLF</sequence>